<name>A0ABP0JC42_9DINO</name>
<dbReference type="Pfam" id="PF10021">
    <property type="entry name" value="PARG_cat_microb"/>
    <property type="match status" value="1"/>
</dbReference>
<feature type="domain" description="Microbial-type PARG catalytic" evidence="1">
    <location>
        <begin position="62"/>
        <end position="145"/>
    </location>
</feature>
<proteinExistence type="predicted"/>
<dbReference type="EMBL" id="CAXAMN010004980">
    <property type="protein sequence ID" value="CAK9011754.1"/>
    <property type="molecule type" value="Genomic_DNA"/>
</dbReference>
<organism evidence="2 3">
    <name type="scientific">Durusdinium trenchii</name>
    <dbReference type="NCBI Taxonomy" id="1381693"/>
    <lineage>
        <taxon>Eukaryota</taxon>
        <taxon>Sar</taxon>
        <taxon>Alveolata</taxon>
        <taxon>Dinophyceae</taxon>
        <taxon>Suessiales</taxon>
        <taxon>Symbiodiniaceae</taxon>
        <taxon>Durusdinium</taxon>
    </lineage>
</organism>
<evidence type="ECO:0000313" key="2">
    <source>
        <dbReference type="EMBL" id="CAK9011754.1"/>
    </source>
</evidence>
<evidence type="ECO:0000313" key="3">
    <source>
        <dbReference type="Proteomes" id="UP001642484"/>
    </source>
</evidence>
<dbReference type="PANTHER" id="PTHR35596">
    <property type="entry name" value="DUF2263 DOMAIN-CONTAINING PROTEIN"/>
    <property type="match status" value="1"/>
</dbReference>
<comment type="caution">
    <text evidence="2">The sequence shown here is derived from an EMBL/GenBank/DDBJ whole genome shotgun (WGS) entry which is preliminary data.</text>
</comment>
<protein>
    <recommendedName>
        <fullName evidence="1">Microbial-type PARG catalytic domain-containing protein</fullName>
    </recommendedName>
</protein>
<dbReference type="NCBIfam" id="TIGR02452">
    <property type="entry name" value="TIGR02452 family protein"/>
    <property type="match status" value="1"/>
</dbReference>
<accession>A0ABP0JC42</accession>
<dbReference type="Proteomes" id="UP001642484">
    <property type="component" value="Unassembled WGS sequence"/>
</dbReference>
<dbReference type="InterPro" id="IPR043472">
    <property type="entry name" value="Macro_dom-like"/>
</dbReference>
<gene>
    <name evidence="2" type="ORF">CCMP2556_LOCUS10584</name>
</gene>
<dbReference type="Gene3D" id="3.40.220.10">
    <property type="entry name" value="Leucine Aminopeptidase, subunit E, domain 1"/>
    <property type="match status" value="1"/>
</dbReference>
<evidence type="ECO:0000259" key="1">
    <source>
        <dbReference type="Pfam" id="PF10021"/>
    </source>
</evidence>
<dbReference type="InterPro" id="IPR019261">
    <property type="entry name" value="PARG_cat_microbial"/>
</dbReference>
<dbReference type="PANTHER" id="PTHR35596:SF1">
    <property type="entry name" value="MICROBIAL-TYPE PARG CATALYTIC DOMAIN-CONTAINING PROTEIN"/>
    <property type="match status" value="1"/>
</dbReference>
<sequence length="304" mass="33679">MSNIGWAAETGQVTFAQKLYQYKATKDWANLKKLLAQVAEDNYSRRDQFGRIPRTVPVSYADCQRCKPPRDSVPIISFSKMDTADACLMFAKQRRRVCALNFANGKEVGGGYKHGATAQEEDLCRQIPLLYSSLINAQKSDLYPFGPPTCSSPRKPEKYSDVLYTGNLTIGRAGAEEGFRILKPSEQVTVSLVAAAAPNIKFSKDVNDEKLIYRTMMTIFNAPHVAESGAIDTLVLGAWGCGAFGGNPVQIAGLFIKALVEDGLGQGYKEVHFAIPQFSVEDQNYEMFREVFKRSIPDVKDYDS</sequence>
<reference evidence="2 3" key="1">
    <citation type="submission" date="2024-02" db="EMBL/GenBank/DDBJ databases">
        <authorList>
            <person name="Chen Y."/>
            <person name="Shah S."/>
            <person name="Dougan E. K."/>
            <person name="Thang M."/>
            <person name="Chan C."/>
        </authorList>
    </citation>
    <scope>NUCLEOTIDE SEQUENCE [LARGE SCALE GENOMIC DNA]</scope>
</reference>
<keyword evidence="3" id="KW-1185">Reference proteome</keyword>
<dbReference type="InterPro" id="IPR012664">
    <property type="entry name" value="CHP02452"/>
</dbReference>
<dbReference type="SUPFAM" id="SSF52949">
    <property type="entry name" value="Macro domain-like"/>
    <property type="match status" value="1"/>
</dbReference>